<dbReference type="Proteomes" id="UP000748752">
    <property type="component" value="Unassembled WGS sequence"/>
</dbReference>
<dbReference type="InterPro" id="IPR005412">
    <property type="entry name" value="Fis_DNA-bd"/>
</dbReference>
<dbReference type="Gene3D" id="1.10.10.60">
    <property type="entry name" value="Homeodomain-like"/>
    <property type="match status" value="1"/>
</dbReference>
<gene>
    <name evidence="5" type="ORF">CKO31_10860</name>
</gene>
<dbReference type="Pfam" id="PF02954">
    <property type="entry name" value="HTH_8"/>
    <property type="match status" value="1"/>
</dbReference>
<dbReference type="InterPro" id="IPR002197">
    <property type="entry name" value="HTH_Fis"/>
</dbReference>
<evidence type="ECO:0000256" key="3">
    <source>
        <dbReference type="ARBA" id="ARBA00029540"/>
    </source>
</evidence>
<proteinExistence type="inferred from homology"/>
<name>A0ABS1CH72_9GAMM</name>
<organism evidence="5 6">
    <name type="scientific">Thiohalocapsa halophila</name>
    <dbReference type="NCBI Taxonomy" id="69359"/>
    <lineage>
        <taxon>Bacteria</taxon>
        <taxon>Pseudomonadati</taxon>
        <taxon>Pseudomonadota</taxon>
        <taxon>Gammaproteobacteria</taxon>
        <taxon>Chromatiales</taxon>
        <taxon>Chromatiaceae</taxon>
        <taxon>Thiohalocapsa</taxon>
    </lineage>
</organism>
<evidence type="ECO:0000313" key="5">
    <source>
        <dbReference type="EMBL" id="MBK1631229.1"/>
    </source>
</evidence>
<dbReference type="PRINTS" id="PR01591">
    <property type="entry name" value="DNABINDNGFIS"/>
</dbReference>
<dbReference type="RefSeq" id="WP_200237110.1">
    <property type="nucleotide sequence ID" value="NZ_NRRV01000023.1"/>
</dbReference>
<protein>
    <recommendedName>
        <fullName evidence="3">Putative Fis-like DNA-binding protein</fullName>
    </recommendedName>
</protein>
<dbReference type="PANTHER" id="PTHR47918:SF1">
    <property type="entry name" value="DNA-BINDING PROTEIN FIS"/>
    <property type="match status" value="1"/>
</dbReference>
<reference evidence="5 6" key="1">
    <citation type="journal article" date="2020" name="Microorganisms">
        <title>Osmotic Adaptation and Compatible Solute Biosynthesis of Phototrophic Bacteria as Revealed from Genome Analyses.</title>
        <authorList>
            <person name="Imhoff J.F."/>
            <person name="Rahn T."/>
            <person name="Kunzel S."/>
            <person name="Keller A."/>
            <person name="Neulinger S.C."/>
        </authorList>
    </citation>
    <scope>NUCLEOTIDE SEQUENCE [LARGE SCALE GENOMIC DNA]</scope>
    <source>
        <strain evidence="5 6">DSM 6210</strain>
    </source>
</reference>
<keyword evidence="2" id="KW-0238">DNA-binding</keyword>
<dbReference type="InterPro" id="IPR009057">
    <property type="entry name" value="Homeodomain-like_sf"/>
</dbReference>
<accession>A0ABS1CH72</accession>
<evidence type="ECO:0000256" key="1">
    <source>
        <dbReference type="ARBA" id="ARBA00008559"/>
    </source>
</evidence>
<evidence type="ECO:0000313" key="6">
    <source>
        <dbReference type="Proteomes" id="UP000748752"/>
    </source>
</evidence>
<dbReference type="PRINTS" id="PR01590">
    <property type="entry name" value="HTHFIS"/>
</dbReference>
<feature type="domain" description="DNA binding HTH" evidence="4">
    <location>
        <begin position="61"/>
        <end position="101"/>
    </location>
</feature>
<evidence type="ECO:0000259" key="4">
    <source>
        <dbReference type="Pfam" id="PF02954"/>
    </source>
</evidence>
<keyword evidence="6" id="KW-1185">Reference proteome</keyword>
<sequence length="110" mass="11989">MTIATVAKVAPLEEQDADWTGLTVIPTNRGEPLRECVRAAVCTYLRNMDGQDVEGLHRFVMDEVERPLIETVLEAAGNNQSVAARMLSISRSTLRKKLAAYAAADGDSAR</sequence>
<comment type="similarity">
    <text evidence="1">Belongs to the transcriptional regulatory Fis family.</text>
</comment>
<dbReference type="PANTHER" id="PTHR47918">
    <property type="entry name" value="DNA-BINDING PROTEIN FIS"/>
    <property type="match status" value="1"/>
</dbReference>
<comment type="caution">
    <text evidence="5">The sequence shown here is derived from an EMBL/GenBank/DDBJ whole genome shotgun (WGS) entry which is preliminary data.</text>
</comment>
<evidence type="ECO:0000256" key="2">
    <source>
        <dbReference type="ARBA" id="ARBA00023125"/>
    </source>
</evidence>
<dbReference type="InterPro" id="IPR050207">
    <property type="entry name" value="Trans_regulatory_Fis"/>
</dbReference>
<dbReference type="EMBL" id="NRRV01000023">
    <property type="protein sequence ID" value="MBK1631229.1"/>
    <property type="molecule type" value="Genomic_DNA"/>
</dbReference>
<dbReference type="SUPFAM" id="SSF46689">
    <property type="entry name" value="Homeodomain-like"/>
    <property type="match status" value="1"/>
</dbReference>